<sequence length="385" mass="44223">MKQVSFLHTADLHLDAPFSSLGDEAKACKRRNELESCLCRIIQRVQEAGINILIISGDLFEDKYIKGSTILKIKNLFTEIYNTEIVIIPGNHDLLRENSFYRTTVWGSNVHILEDSKQVLYLEKYNTCIYNLGVKNNVRMDMEQIPGMEIARERFNILLLHGTVDMPFEEDNYNSITSKELLSLNMDYIALGHMHCYSEFKNESTVMVNPGSPEPLGFDEEGEHGYVQGLLSISEDCKKQCDIRFIEDAARHYHNIDVNISGCSDDSEVIEKICLVGQMDGVGQFSFRETDFYKITLTGFISKNYSPDIGYIQETLNSRCFYIKLRNQTSAKFEYECYLEDPGIKGEFVRRILDLQEGEGSQEKRDTLFLAMQYGLQALENERVD</sequence>
<dbReference type="PANTHER" id="PTHR30337:SF7">
    <property type="entry name" value="PHOSPHOESTERASE"/>
    <property type="match status" value="1"/>
</dbReference>
<feature type="domain" description="Calcineurin-like phosphoesterase" evidence="2">
    <location>
        <begin position="5"/>
        <end position="197"/>
    </location>
</feature>
<accession>S0FLM1</accession>
<evidence type="ECO:0000313" key="3">
    <source>
        <dbReference type="EMBL" id="EMS73130.1"/>
    </source>
</evidence>
<dbReference type="InterPro" id="IPR029052">
    <property type="entry name" value="Metallo-depent_PP-like"/>
</dbReference>
<proteinExistence type="predicted"/>
<dbReference type="CDD" id="cd00840">
    <property type="entry name" value="MPP_Mre11_N"/>
    <property type="match status" value="1"/>
</dbReference>
<comment type="caution">
    <text evidence="3">The sequence shown here is derived from an EMBL/GenBank/DDBJ whole genome shotgun (WGS) entry which is preliminary data.</text>
</comment>
<keyword evidence="1" id="KW-0378">Hydrolase</keyword>
<keyword evidence="4" id="KW-1185">Reference proteome</keyword>
<keyword evidence="3" id="KW-0269">Exonuclease</keyword>
<dbReference type="SUPFAM" id="SSF56300">
    <property type="entry name" value="Metallo-dependent phosphatases"/>
    <property type="match status" value="1"/>
</dbReference>
<dbReference type="Proteomes" id="UP000014155">
    <property type="component" value="Unassembled WGS sequence"/>
</dbReference>
<organism evidence="3 4">
    <name type="scientific">Ruminiclostridium cellobioparum subsp. termitidis CT1112</name>
    <dbReference type="NCBI Taxonomy" id="1195236"/>
    <lineage>
        <taxon>Bacteria</taxon>
        <taxon>Bacillati</taxon>
        <taxon>Bacillota</taxon>
        <taxon>Clostridia</taxon>
        <taxon>Eubacteriales</taxon>
        <taxon>Oscillospiraceae</taxon>
        <taxon>Ruminiclostridium</taxon>
    </lineage>
</organism>
<reference evidence="3 4" key="1">
    <citation type="journal article" date="2013" name="Genome Announc.">
        <title>Draft Genome Sequence of the Cellulolytic, Mesophilic, Anaerobic Bacterium Clostridium termitidis Strain CT1112 (DSM 5398).</title>
        <authorList>
            <person name="Lal S."/>
            <person name="Ramachandran U."/>
            <person name="Zhang X."/>
            <person name="Munir R."/>
            <person name="Sparling R."/>
            <person name="Levin D.B."/>
        </authorList>
    </citation>
    <scope>NUCLEOTIDE SEQUENCE [LARGE SCALE GENOMIC DNA]</scope>
    <source>
        <strain evidence="3 4">CT1112</strain>
    </source>
</reference>
<dbReference type="Pfam" id="PF00149">
    <property type="entry name" value="Metallophos"/>
    <property type="match status" value="1"/>
</dbReference>
<gene>
    <name evidence="3" type="ORF">CTER_1007</name>
</gene>
<dbReference type="AlphaFoldDB" id="S0FLM1"/>
<dbReference type="eggNOG" id="COG0420">
    <property type="taxonomic scope" value="Bacteria"/>
</dbReference>
<evidence type="ECO:0000256" key="1">
    <source>
        <dbReference type="ARBA" id="ARBA00022801"/>
    </source>
</evidence>
<dbReference type="InterPro" id="IPR041796">
    <property type="entry name" value="Mre11_N"/>
</dbReference>
<dbReference type="EMBL" id="AORV01000022">
    <property type="protein sequence ID" value="EMS73130.1"/>
    <property type="molecule type" value="Genomic_DNA"/>
</dbReference>
<dbReference type="PATRIC" id="fig|1195236.3.peg.1302"/>
<dbReference type="InterPro" id="IPR050535">
    <property type="entry name" value="DNA_Repair-Maintenance_Comp"/>
</dbReference>
<dbReference type="RefSeq" id="WP_004624483.1">
    <property type="nucleotide sequence ID" value="NZ_AORV01000022.1"/>
</dbReference>
<protein>
    <submittedName>
        <fullName evidence="3">DNA repair exonuclease</fullName>
    </submittedName>
</protein>
<dbReference type="InterPro" id="IPR004843">
    <property type="entry name" value="Calcineurin-like_PHP"/>
</dbReference>
<keyword evidence="3" id="KW-0540">Nuclease</keyword>
<dbReference type="STRING" id="1195236.CTER_1007"/>
<evidence type="ECO:0000313" key="4">
    <source>
        <dbReference type="Proteomes" id="UP000014155"/>
    </source>
</evidence>
<evidence type="ECO:0000259" key="2">
    <source>
        <dbReference type="Pfam" id="PF00149"/>
    </source>
</evidence>
<dbReference type="Gene3D" id="3.60.21.10">
    <property type="match status" value="1"/>
</dbReference>
<dbReference type="PANTHER" id="PTHR30337">
    <property type="entry name" value="COMPONENT OF ATP-DEPENDENT DSDNA EXONUCLEASE"/>
    <property type="match status" value="1"/>
</dbReference>
<dbReference type="GO" id="GO:0004527">
    <property type="term" value="F:exonuclease activity"/>
    <property type="evidence" value="ECO:0007669"/>
    <property type="project" value="UniProtKB-KW"/>
</dbReference>
<name>S0FLM1_RUMCE</name>